<dbReference type="AlphaFoldDB" id="A0A546XL09"/>
<proteinExistence type="predicted"/>
<name>A0A546XL09_RHIRH</name>
<dbReference type="RefSeq" id="WP_142840323.1">
    <property type="nucleotide sequence ID" value="NZ_JAPZAC010000008.1"/>
</dbReference>
<dbReference type="Proteomes" id="UP000315434">
    <property type="component" value="Unassembled WGS sequence"/>
</dbReference>
<evidence type="ECO:0000313" key="2">
    <source>
        <dbReference type="Proteomes" id="UP000315434"/>
    </source>
</evidence>
<dbReference type="InterPro" id="IPR007460">
    <property type="entry name" value="BrnT_toxin"/>
</dbReference>
<reference evidence="1 2" key="1">
    <citation type="journal article" date="2019" name="Appl. Microbiol. Biotechnol.">
        <title>Differential efficiency of wild type rhizogenic strains for rol gene transformation of plants.</title>
        <authorList>
            <person name="Desmet S."/>
            <person name="De Keyser E."/>
            <person name="Van Vaerenbergh J."/>
            <person name="Baeyen S."/>
            <person name="Van Huylenbroeck J."/>
            <person name="Geelen D."/>
            <person name="Dhooghe E."/>
        </authorList>
    </citation>
    <scope>NUCLEOTIDE SEQUENCE [LARGE SCALE GENOMIC DNA]</scope>
    <source>
        <strain evidence="1 2">GBBC3284</strain>
    </source>
</reference>
<dbReference type="Gene3D" id="3.10.450.530">
    <property type="entry name" value="Ribonuclease toxin, BrnT, of type II toxin-antitoxin system"/>
    <property type="match status" value="1"/>
</dbReference>
<comment type="caution">
    <text evidence="1">The sequence shown here is derived from an EMBL/GenBank/DDBJ whole genome shotgun (WGS) entry which is preliminary data.</text>
</comment>
<sequence>MDIVTRDFISFDWDKKKRLINIEKHGIDFEDAVEALFEPHIEIQSDQNGEVRIRAVCPFMGRLITIIYTMRGETCRIISARAARKNEQQSYHANNFGRNTH</sequence>
<dbReference type="InterPro" id="IPR038573">
    <property type="entry name" value="BrnT_sf"/>
</dbReference>
<dbReference type="EMBL" id="SGNY01000002">
    <property type="protein sequence ID" value="TRB01422.1"/>
    <property type="molecule type" value="Genomic_DNA"/>
</dbReference>
<dbReference type="OrthoDB" id="839663at2"/>
<evidence type="ECO:0000313" key="1">
    <source>
        <dbReference type="EMBL" id="TRB01422.1"/>
    </source>
</evidence>
<dbReference type="Pfam" id="PF04365">
    <property type="entry name" value="BrnT_toxin"/>
    <property type="match status" value="1"/>
</dbReference>
<gene>
    <name evidence="1" type="ORF">EXN68_07950</name>
</gene>
<organism evidence="1 2">
    <name type="scientific">Rhizobium rhizogenes</name>
    <name type="common">Agrobacterium rhizogenes</name>
    <dbReference type="NCBI Taxonomy" id="359"/>
    <lineage>
        <taxon>Bacteria</taxon>
        <taxon>Pseudomonadati</taxon>
        <taxon>Pseudomonadota</taxon>
        <taxon>Alphaproteobacteria</taxon>
        <taxon>Hyphomicrobiales</taxon>
        <taxon>Rhizobiaceae</taxon>
        <taxon>Rhizobium/Agrobacterium group</taxon>
        <taxon>Rhizobium</taxon>
    </lineage>
</organism>
<protein>
    <submittedName>
        <fullName evidence="1">BrnT family toxin</fullName>
    </submittedName>
</protein>
<accession>A0A546XL09</accession>